<protein>
    <recommendedName>
        <fullName evidence="4">Pherophorin domain-containing protein</fullName>
    </recommendedName>
</protein>
<dbReference type="AlphaFoldDB" id="A0A835SXD0"/>
<feature type="region of interest" description="Disordered" evidence="1">
    <location>
        <begin position="191"/>
        <end position="263"/>
    </location>
</feature>
<feature type="region of interest" description="Disordered" evidence="1">
    <location>
        <begin position="1"/>
        <end position="35"/>
    </location>
</feature>
<organism evidence="2 3">
    <name type="scientific">Chlamydomonas schloesseri</name>
    <dbReference type="NCBI Taxonomy" id="2026947"/>
    <lineage>
        <taxon>Eukaryota</taxon>
        <taxon>Viridiplantae</taxon>
        <taxon>Chlorophyta</taxon>
        <taxon>core chlorophytes</taxon>
        <taxon>Chlorophyceae</taxon>
        <taxon>CS clade</taxon>
        <taxon>Chlamydomonadales</taxon>
        <taxon>Chlamydomonadaceae</taxon>
        <taxon>Chlamydomonas</taxon>
    </lineage>
</organism>
<comment type="caution">
    <text evidence="2">The sequence shown here is derived from an EMBL/GenBank/DDBJ whole genome shotgun (WGS) entry which is preliminary data.</text>
</comment>
<name>A0A835SXD0_9CHLO</name>
<feature type="compositionally biased region" description="Basic residues" evidence="1">
    <location>
        <begin position="8"/>
        <end position="23"/>
    </location>
</feature>
<evidence type="ECO:0000256" key="1">
    <source>
        <dbReference type="SAM" id="MobiDB-lite"/>
    </source>
</evidence>
<feature type="compositionally biased region" description="Pro residues" evidence="1">
    <location>
        <begin position="24"/>
        <end position="33"/>
    </location>
</feature>
<dbReference type="Proteomes" id="UP000613740">
    <property type="component" value="Unassembled WGS sequence"/>
</dbReference>
<feature type="region of interest" description="Disordered" evidence="1">
    <location>
        <begin position="380"/>
        <end position="404"/>
    </location>
</feature>
<gene>
    <name evidence="2" type="ORF">HYH02_014354</name>
</gene>
<keyword evidence="3" id="KW-1185">Reference proteome</keyword>
<evidence type="ECO:0000313" key="2">
    <source>
        <dbReference type="EMBL" id="KAG2428550.1"/>
    </source>
</evidence>
<proteinExistence type="predicted"/>
<feature type="compositionally biased region" description="Pro residues" evidence="1">
    <location>
        <begin position="194"/>
        <end position="238"/>
    </location>
</feature>
<feature type="compositionally biased region" description="Pro residues" evidence="1">
    <location>
        <begin position="247"/>
        <end position="262"/>
    </location>
</feature>
<feature type="compositionally biased region" description="Low complexity" evidence="1">
    <location>
        <begin position="389"/>
        <end position="404"/>
    </location>
</feature>
<sequence length="428" mass="43335">MANQAKPPPRRRRRPLHRHRTPRLRPPPPPTPSAPQCNVCARLQLRPDPAAYVSLGDLPIAVDDAALQGYGLDFVDFLTARLFDVGVSGASFAVTRTSARWVPNSAAAGDDDALPSVTVCGRGFSEAELAALRTGSSISDDRVDGWGFWFALLFGTDGACTAPGVAAAVTFDSPCFSRPALQYPACAIETADASPPPPGLPLSSSPPPPPPPPPPTSPPPPSPPPRSPPPPPLPPPPVGSTASPVPERAPPMPVPDAPPPAAPGQTYLLEVMLSGDTMELVSHGSQEELDAFGSEACANIKDARRAGAVTCTLLRVDMKGHDYASPTGGSVSSGTGGAAAGEAAGGTTVGALASFMVAAPQVPEGEGAYDDIGPDAFVENLKPRHHPAPSHAAAGPTAATTAAAAAGGHFQPGLDVLAAAPAAPAAAR</sequence>
<reference evidence="2" key="1">
    <citation type="journal article" date="2020" name="bioRxiv">
        <title>Comparative genomics of Chlamydomonas.</title>
        <authorList>
            <person name="Craig R.J."/>
            <person name="Hasan A.R."/>
            <person name="Ness R.W."/>
            <person name="Keightley P.D."/>
        </authorList>
    </citation>
    <scope>NUCLEOTIDE SEQUENCE</scope>
    <source>
        <strain evidence="2">CCAP 11/173</strain>
    </source>
</reference>
<dbReference type="EMBL" id="JAEHOD010000092">
    <property type="protein sequence ID" value="KAG2428550.1"/>
    <property type="molecule type" value="Genomic_DNA"/>
</dbReference>
<evidence type="ECO:0000313" key="3">
    <source>
        <dbReference type="Proteomes" id="UP000613740"/>
    </source>
</evidence>
<accession>A0A835SXD0</accession>
<evidence type="ECO:0008006" key="4">
    <source>
        <dbReference type="Google" id="ProtNLM"/>
    </source>
</evidence>
<dbReference type="OrthoDB" id="10545950at2759"/>